<dbReference type="InterPro" id="IPR001123">
    <property type="entry name" value="LeuE-type"/>
</dbReference>
<keyword evidence="2" id="KW-1003">Cell membrane</keyword>
<protein>
    <submittedName>
        <fullName evidence="7">Homoserine/homoserine lactone efflux protein</fullName>
    </submittedName>
</protein>
<dbReference type="RefSeq" id="WP_309755097.1">
    <property type="nucleotide sequence ID" value="NZ_JAVJAF010000001.1"/>
</dbReference>
<evidence type="ECO:0000256" key="5">
    <source>
        <dbReference type="ARBA" id="ARBA00023136"/>
    </source>
</evidence>
<evidence type="ECO:0000313" key="8">
    <source>
        <dbReference type="Proteomes" id="UP001268036"/>
    </source>
</evidence>
<feature type="transmembrane region" description="Helical" evidence="6">
    <location>
        <begin position="151"/>
        <end position="169"/>
    </location>
</feature>
<dbReference type="EMBL" id="JAVJAF010000001">
    <property type="protein sequence ID" value="MDR6232894.1"/>
    <property type="molecule type" value="Genomic_DNA"/>
</dbReference>
<evidence type="ECO:0000256" key="2">
    <source>
        <dbReference type="ARBA" id="ARBA00022475"/>
    </source>
</evidence>
<comment type="caution">
    <text evidence="7">The sequence shown here is derived from an EMBL/GenBank/DDBJ whole genome shotgun (WGS) entry which is preliminary data.</text>
</comment>
<name>A0AAJ2BF15_9PSED</name>
<dbReference type="PANTHER" id="PTHR30086">
    <property type="entry name" value="ARGININE EXPORTER PROTEIN ARGO"/>
    <property type="match status" value="1"/>
</dbReference>
<dbReference type="Pfam" id="PF01810">
    <property type="entry name" value="LysE"/>
    <property type="match status" value="1"/>
</dbReference>
<comment type="subcellular location">
    <subcellularLocation>
        <location evidence="1">Cell membrane</location>
        <topology evidence="1">Multi-pass membrane protein</topology>
    </subcellularLocation>
</comment>
<reference evidence="7" key="1">
    <citation type="submission" date="2023-08" db="EMBL/GenBank/DDBJ databases">
        <title>Functional and genomic diversity of the sorghum phyllosphere microbiome.</title>
        <authorList>
            <person name="Shade A."/>
        </authorList>
    </citation>
    <scope>NUCLEOTIDE SEQUENCE</scope>
    <source>
        <strain evidence="7">SORGH_AS_0201</strain>
    </source>
</reference>
<keyword evidence="3 6" id="KW-0812">Transmembrane</keyword>
<gene>
    <name evidence="7" type="ORF">QE440_000635</name>
</gene>
<dbReference type="GO" id="GO:0005886">
    <property type="term" value="C:plasma membrane"/>
    <property type="evidence" value="ECO:0007669"/>
    <property type="project" value="UniProtKB-SubCell"/>
</dbReference>
<dbReference type="Proteomes" id="UP001268036">
    <property type="component" value="Unassembled WGS sequence"/>
</dbReference>
<accession>A0AAJ2BF15</accession>
<sequence>MLRHGRGTALPGALGFALATALHAGAVLAGLGLLIQQHRDSLLYLRWAGALYLVYLAVRALRSSAGPSATRTAAPVARRLFLDALLISLSNPKGWLASLLTYPAFIDPQRPYAPQALLLTLTAVAISLSIYGGYMLLAHRARAAFAKETQLNRISAGIYLLVALGLVLLPH</sequence>
<evidence type="ECO:0000313" key="7">
    <source>
        <dbReference type="EMBL" id="MDR6232894.1"/>
    </source>
</evidence>
<evidence type="ECO:0000256" key="4">
    <source>
        <dbReference type="ARBA" id="ARBA00022989"/>
    </source>
</evidence>
<evidence type="ECO:0000256" key="3">
    <source>
        <dbReference type="ARBA" id="ARBA00022692"/>
    </source>
</evidence>
<evidence type="ECO:0000256" key="1">
    <source>
        <dbReference type="ARBA" id="ARBA00004651"/>
    </source>
</evidence>
<keyword evidence="5 6" id="KW-0472">Membrane</keyword>
<proteinExistence type="predicted"/>
<dbReference type="GO" id="GO:0015171">
    <property type="term" value="F:amino acid transmembrane transporter activity"/>
    <property type="evidence" value="ECO:0007669"/>
    <property type="project" value="TreeGrafter"/>
</dbReference>
<dbReference type="AlphaFoldDB" id="A0AAJ2BF15"/>
<keyword evidence="4 6" id="KW-1133">Transmembrane helix</keyword>
<feature type="transmembrane region" description="Helical" evidence="6">
    <location>
        <begin position="41"/>
        <end position="61"/>
    </location>
</feature>
<organism evidence="7 8">
    <name type="scientific">Pseudomonas oryzihabitans</name>
    <dbReference type="NCBI Taxonomy" id="47885"/>
    <lineage>
        <taxon>Bacteria</taxon>
        <taxon>Pseudomonadati</taxon>
        <taxon>Pseudomonadota</taxon>
        <taxon>Gammaproteobacteria</taxon>
        <taxon>Pseudomonadales</taxon>
        <taxon>Pseudomonadaceae</taxon>
        <taxon>Pseudomonas</taxon>
    </lineage>
</organism>
<evidence type="ECO:0000256" key="6">
    <source>
        <dbReference type="SAM" id="Phobius"/>
    </source>
</evidence>
<dbReference type="PANTHER" id="PTHR30086:SF20">
    <property type="entry name" value="ARGININE EXPORTER PROTEIN ARGO-RELATED"/>
    <property type="match status" value="1"/>
</dbReference>
<feature type="transmembrane region" description="Helical" evidence="6">
    <location>
        <begin position="117"/>
        <end position="139"/>
    </location>
</feature>
<feature type="transmembrane region" description="Helical" evidence="6">
    <location>
        <begin position="12"/>
        <end position="35"/>
    </location>
</feature>